<keyword evidence="2" id="KW-1185">Reference proteome</keyword>
<sequence>MPDPAWEAVQKERWQAFAALHAVPDWLQRCAQAQFSDWQELYPGCWFETHNQDFIPEQLEVACLMYLTPPWQEPNDSEDWFEAQESIIVGVWLRDGATLTTGPVLAFGWASNHDDPDTSSPTGIYILAENLDGLQALLSSGALWCNVEDASGNNWQQTPDEAAGRAFAQRIDLAVADPATALERAHAAHRQWRDELEAVFEEE</sequence>
<accession>A0A847S2W7</accession>
<organism evidence="1 2">
    <name type="scientific">Leeia aquatica</name>
    <dbReference type="NCBI Taxonomy" id="2725557"/>
    <lineage>
        <taxon>Bacteria</taxon>
        <taxon>Pseudomonadati</taxon>
        <taxon>Pseudomonadota</taxon>
        <taxon>Betaproteobacteria</taxon>
        <taxon>Neisseriales</taxon>
        <taxon>Leeiaceae</taxon>
        <taxon>Leeia</taxon>
    </lineage>
</organism>
<evidence type="ECO:0000313" key="1">
    <source>
        <dbReference type="EMBL" id="NLR74133.1"/>
    </source>
</evidence>
<gene>
    <name evidence="1" type="ORF">HF682_03070</name>
</gene>
<protein>
    <submittedName>
        <fullName evidence="1">Uncharacterized protein</fullName>
    </submittedName>
</protein>
<dbReference type="AlphaFoldDB" id="A0A847S2W7"/>
<dbReference type="RefSeq" id="WP_168875765.1">
    <property type="nucleotide sequence ID" value="NZ_JABAIM010000001.1"/>
</dbReference>
<proteinExistence type="predicted"/>
<dbReference type="Proteomes" id="UP000587991">
    <property type="component" value="Unassembled WGS sequence"/>
</dbReference>
<reference evidence="1 2" key="1">
    <citation type="submission" date="2020-04" db="EMBL/GenBank/DDBJ databases">
        <title>Draft genome of Leeia sp. IMCC25680.</title>
        <authorList>
            <person name="Song J."/>
            <person name="Cho J.-C."/>
        </authorList>
    </citation>
    <scope>NUCLEOTIDE SEQUENCE [LARGE SCALE GENOMIC DNA]</scope>
    <source>
        <strain evidence="1 2">IMCC25680</strain>
    </source>
</reference>
<evidence type="ECO:0000313" key="2">
    <source>
        <dbReference type="Proteomes" id="UP000587991"/>
    </source>
</evidence>
<comment type="caution">
    <text evidence="1">The sequence shown here is derived from an EMBL/GenBank/DDBJ whole genome shotgun (WGS) entry which is preliminary data.</text>
</comment>
<name>A0A847S2W7_9NEIS</name>
<dbReference type="EMBL" id="JABAIM010000001">
    <property type="protein sequence ID" value="NLR74133.1"/>
    <property type="molecule type" value="Genomic_DNA"/>
</dbReference>